<proteinExistence type="inferred from homology"/>
<reference evidence="4" key="1">
    <citation type="submission" date="2025-08" db="UniProtKB">
        <authorList>
            <consortium name="Ensembl"/>
        </authorList>
    </citation>
    <scope>IDENTIFICATION</scope>
</reference>
<comment type="similarity">
    <text evidence="1">Belongs to the transposase 22 family.</text>
</comment>
<feature type="coiled-coil region" evidence="2">
    <location>
        <begin position="71"/>
        <end position="98"/>
    </location>
</feature>
<sequence>MAPPKAQRTLEPLKSAKKDQVREAQDGGSPSSVSSFTMEAAVVGPPCMSDTSPPSESRLHAMLQELRSTIQTDIKEALQELRRDVQDLGERTDSLESKADDLCLAHNDLVDRHIALQAAHDTMATKLADMEDRSWRNNVRIRGIPEAVAPADLQPYIMEIFQILVPAYLPQDFLMDRAHRLPRAKNLPPSASRDVLVRVHFFHVKEALMRVSRKSMPLPSPYAEVSFYADLSTATMSKRREFSSFTKILRDHNMAYRWGFPTKILLWREGALHVIPDPLAGMRLLTEWKVVSEFTPPRVESSSPLKVSPEWHRIRHFFFSL</sequence>
<keyword evidence="5" id="KW-1185">Reference proteome</keyword>
<evidence type="ECO:0000313" key="5">
    <source>
        <dbReference type="Proteomes" id="UP000694569"/>
    </source>
</evidence>
<dbReference type="InterPro" id="IPR042566">
    <property type="entry name" value="L1_C"/>
</dbReference>
<reference evidence="4" key="2">
    <citation type="submission" date="2025-09" db="UniProtKB">
        <authorList>
            <consortium name="Ensembl"/>
        </authorList>
    </citation>
    <scope>IDENTIFICATION</scope>
</reference>
<organism evidence="4 5">
    <name type="scientific">Leptobrachium leishanense</name>
    <name type="common">Leishan spiny toad</name>
    <dbReference type="NCBI Taxonomy" id="445787"/>
    <lineage>
        <taxon>Eukaryota</taxon>
        <taxon>Metazoa</taxon>
        <taxon>Chordata</taxon>
        <taxon>Craniata</taxon>
        <taxon>Vertebrata</taxon>
        <taxon>Euteleostomi</taxon>
        <taxon>Amphibia</taxon>
        <taxon>Batrachia</taxon>
        <taxon>Anura</taxon>
        <taxon>Pelobatoidea</taxon>
        <taxon>Megophryidae</taxon>
        <taxon>Leptobrachium</taxon>
    </lineage>
</organism>
<dbReference type="AlphaFoldDB" id="A0A8C5PW62"/>
<evidence type="ECO:0000256" key="1">
    <source>
        <dbReference type="ARBA" id="ARBA00061640"/>
    </source>
</evidence>
<name>A0A8C5PW62_9ANUR</name>
<evidence type="ECO:0000313" key="4">
    <source>
        <dbReference type="Ensembl" id="ENSLLEP00000028507.1"/>
    </source>
</evidence>
<feature type="compositionally biased region" description="Polar residues" evidence="3">
    <location>
        <begin position="28"/>
        <end position="37"/>
    </location>
</feature>
<dbReference type="Gene3D" id="3.30.250.20">
    <property type="entry name" value="L1 transposable element, C-terminal domain"/>
    <property type="match status" value="1"/>
</dbReference>
<feature type="region of interest" description="Disordered" evidence="3">
    <location>
        <begin position="1"/>
        <end position="38"/>
    </location>
</feature>
<dbReference type="Gene3D" id="3.30.70.1820">
    <property type="entry name" value="L1 transposable element, RRM domain"/>
    <property type="match status" value="1"/>
</dbReference>
<dbReference type="Proteomes" id="UP000694569">
    <property type="component" value="Unplaced"/>
</dbReference>
<protein>
    <submittedName>
        <fullName evidence="4">Uncharacterized protein</fullName>
    </submittedName>
</protein>
<dbReference type="InterPro" id="IPR004244">
    <property type="entry name" value="Transposase_22"/>
</dbReference>
<dbReference type="FunFam" id="3.30.70.1820:FF:000002">
    <property type="entry name" value="LINE-1 retrotransposable element ORF1 protein"/>
    <property type="match status" value="1"/>
</dbReference>
<dbReference type="OrthoDB" id="9909646at2759"/>
<accession>A0A8C5PW62</accession>
<dbReference type="GeneTree" id="ENSGT01010000226093"/>
<feature type="compositionally biased region" description="Basic and acidic residues" evidence="3">
    <location>
        <begin position="14"/>
        <end position="25"/>
    </location>
</feature>
<dbReference type="PANTHER" id="PTHR11505">
    <property type="entry name" value="L1 TRANSPOSABLE ELEMENT-RELATED"/>
    <property type="match status" value="1"/>
</dbReference>
<keyword evidence="2" id="KW-0175">Coiled coil</keyword>
<evidence type="ECO:0000256" key="3">
    <source>
        <dbReference type="SAM" id="MobiDB-lite"/>
    </source>
</evidence>
<dbReference type="Ensembl" id="ENSLLET00000029617.1">
    <property type="protein sequence ID" value="ENSLLEP00000028507.1"/>
    <property type="gene ID" value="ENSLLEG00000018123.1"/>
</dbReference>
<evidence type="ECO:0000256" key="2">
    <source>
        <dbReference type="SAM" id="Coils"/>
    </source>
</evidence>